<gene>
    <name evidence="8" type="ORF">SAMN05444370_10261</name>
</gene>
<evidence type="ECO:0000256" key="6">
    <source>
        <dbReference type="ARBA" id="ARBA00023235"/>
    </source>
</evidence>
<keyword evidence="9" id="KW-1185">Reference proteome</keyword>
<comment type="similarity">
    <text evidence="2">Belongs to the PpiC/parvulin rotamase family.</text>
</comment>
<evidence type="ECO:0000256" key="5">
    <source>
        <dbReference type="ARBA" id="ARBA00023110"/>
    </source>
</evidence>
<dbReference type="RefSeq" id="WP_139283966.1">
    <property type="nucleotide sequence ID" value="NZ_FNQM01000002.1"/>
</dbReference>
<dbReference type="Pfam" id="PF13145">
    <property type="entry name" value="Rotamase_2"/>
    <property type="match status" value="1"/>
</dbReference>
<name>A0A1H3WRP3_9RHOB</name>
<evidence type="ECO:0000259" key="7">
    <source>
        <dbReference type="Pfam" id="PF13145"/>
    </source>
</evidence>
<dbReference type="EMBL" id="FNQM01000002">
    <property type="protein sequence ID" value="SDZ89052.1"/>
    <property type="molecule type" value="Genomic_DNA"/>
</dbReference>
<accession>A0A1H3WRP3</accession>
<evidence type="ECO:0000313" key="9">
    <source>
        <dbReference type="Proteomes" id="UP000198703"/>
    </source>
</evidence>
<dbReference type="InterPro" id="IPR000297">
    <property type="entry name" value="PPIase_PpiC"/>
</dbReference>
<evidence type="ECO:0000256" key="1">
    <source>
        <dbReference type="ARBA" id="ARBA00000971"/>
    </source>
</evidence>
<reference evidence="8 9" key="1">
    <citation type="submission" date="2016-10" db="EMBL/GenBank/DDBJ databases">
        <authorList>
            <person name="de Groot N.N."/>
        </authorList>
    </citation>
    <scope>NUCLEOTIDE SEQUENCE [LARGE SCALE GENOMIC DNA]</scope>
    <source>
        <strain evidence="8 9">DSM 15345</strain>
    </source>
</reference>
<dbReference type="PANTHER" id="PTHR47245">
    <property type="entry name" value="PEPTIDYLPROLYL ISOMERASE"/>
    <property type="match status" value="1"/>
</dbReference>
<sequence length="300" mass="33524">MTPQITRTGGLARRILRDPLAQFLAIGLALFAADRLTRAEAADPRLIVVDAPAYGEIVDIFAETRGRAPTPAEMEPLVDRWIMNETLYREARALGLDEGDEMVRERIMQKLRVLMHTAVTVDDPDERTLRAWYEANRDRYTAPELITFRLARLDGDEEQAKALAARLNDAFAGKTQLAPGEVRIFPFPERPRPALEQVFGTAFVETLTQLPAGEWAPAPTEGGWQVAMFEERVPPVVTEFEDVAGSVEADWRDERFKIAARQSIEALMASYRVTRAPYDADAFAERAAEVAASDADSFTQ</sequence>
<evidence type="ECO:0000313" key="8">
    <source>
        <dbReference type="EMBL" id="SDZ89052.1"/>
    </source>
</evidence>
<evidence type="ECO:0000256" key="3">
    <source>
        <dbReference type="ARBA" id="ARBA00013194"/>
    </source>
</evidence>
<keyword evidence="5" id="KW-0697">Rotamase</keyword>
<dbReference type="OrthoDB" id="196786at2"/>
<dbReference type="EC" id="5.2.1.8" evidence="3"/>
<dbReference type="PANTHER" id="PTHR47245:SF1">
    <property type="entry name" value="FOLDASE PROTEIN PRSA"/>
    <property type="match status" value="1"/>
</dbReference>
<comment type="catalytic activity">
    <reaction evidence="1">
        <text>[protein]-peptidylproline (omega=180) = [protein]-peptidylproline (omega=0)</text>
        <dbReference type="Rhea" id="RHEA:16237"/>
        <dbReference type="Rhea" id="RHEA-COMP:10747"/>
        <dbReference type="Rhea" id="RHEA-COMP:10748"/>
        <dbReference type="ChEBI" id="CHEBI:83833"/>
        <dbReference type="ChEBI" id="CHEBI:83834"/>
        <dbReference type="EC" id="5.2.1.8"/>
    </reaction>
</comment>
<dbReference type="InterPro" id="IPR050245">
    <property type="entry name" value="PrsA_foldase"/>
</dbReference>
<feature type="domain" description="PpiC" evidence="7">
    <location>
        <begin position="124"/>
        <end position="243"/>
    </location>
</feature>
<evidence type="ECO:0000256" key="2">
    <source>
        <dbReference type="ARBA" id="ARBA00007656"/>
    </source>
</evidence>
<dbReference type="STRING" id="89524.SAMN05444370_10261"/>
<proteinExistence type="inferred from homology"/>
<keyword evidence="4" id="KW-0732">Signal</keyword>
<dbReference type="Proteomes" id="UP000198703">
    <property type="component" value="Unassembled WGS sequence"/>
</dbReference>
<dbReference type="GO" id="GO:0003755">
    <property type="term" value="F:peptidyl-prolyl cis-trans isomerase activity"/>
    <property type="evidence" value="ECO:0007669"/>
    <property type="project" value="UniProtKB-KW"/>
</dbReference>
<dbReference type="AlphaFoldDB" id="A0A1H3WRP3"/>
<evidence type="ECO:0000256" key="4">
    <source>
        <dbReference type="ARBA" id="ARBA00022729"/>
    </source>
</evidence>
<organism evidence="8 9">
    <name type="scientific">Rubrimonas cliftonensis</name>
    <dbReference type="NCBI Taxonomy" id="89524"/>
    <lineage>
        <taxon>Bacteria</taxon>
        <taxon>Pseudomonadati</taxon>
        <taxon>Pseudomonadota</taxon>
        <taxon>Alphaproteobacteria</taxon>
        <taxon>Rhodobacterales</taxon>
        <taxon>Paracoccaceae</taxon>
        <taxon>Rubrimonas</taxon>
    </lineage>
</organism>
<protein>
    <recommendedName>
        <fullName evidence="3">peptidylprolyl isomerase</fullName>
        <ecNumber evidence="3">5.2.1.8</ecNumber>
    </recommendedName>
</protein>
<keyword evidence="6" id="KW-0413">Isomerase</keyword>